<comment type="cofactor">
    <cofactor evidence="1 5">
        <name>Zn(2+)</name>
        <dbReference type="ChEBI" id="CHEBI:29105"/>
    </cofactor>
</comment>
<dbReference type="RefSeq" id="XP_007731967.1">
    <property type="nucleotide sequence ID" value="XM_007733777.1"/>
</dbReference>
<keyword evidence="8" id="KW-1185">Reference proteome</keyword>
<keyword evidence="4" id="KW-0560">Oxidoreductase</keyword>
<dbReference type="SMART" id="SM00829">
    <property type="entry name" value="PKS_ER"/>
    <property type="match status" value="1"/>
</dbReference>
<dbReference type="InterPro" id="IPR036291">
    <property type="entry name" value="NAD(P)-bd_dom_sf"/>
</dbReference>
<dbReference type="STRING" id="1182542.W9Y2F6"/>
<dbReference type="FunFam" id="3.40.50.720:FF:000022">
    <property type="entry name" value="Cinnamyl alcohol dehydrogenase"/>
    <property type="match status" value="1"/>
</dbReference>
<evidence type="ECO:0000259" key="6">
    <source>
        <dbReference type="SMART" id="SM00829"/>
    </source>
</evidence>
<dbReference type="InterPro" id="IPR020843">
    <property type="entry name" value="ER"/>
</dbReference>
<organism evidence="7 8">
    <name type="scientific">Capronia epimyces CBS 606.96</name>
    <dbReference type="NCBI Taxonomy" id="1182542"/>
    <lineage>
        <taxon>Eukaryota</taxon>
        <taxon>Fungi</taxon>
        <taxon>Dikarya</taxon>
        <taxon>Ascomycota</taxon>
        <taxon>Pezizomycotina</taxon>
        <taxon>Eurotiomycetes</taxon>
        <taxon>Chaetothyriomycetidae</taxon>
        <taxon>Chaetothyriales</taxon>
        <taxon>Herpotrichiellaceae</taxon>
        <taxon>Capronia</taxon>
    </lineage>
</organism>
<gene>
    <name evidence="7" type="ORF">A1O3_03641</name>
</gene>
<evidence type="ECO:0000256" key="5">
    <source>
        <dbReference type="RuleBase" id="RU361277"/>
    </source>
</evidence>
<name>W9Y2F6_9EURO</name>
<dbReference type="SUPFAM" id="SSF50129">
    <property type="entry name" value="GroES-like"/>
    <property type="match status" value="1"/>
</dbReference>
<comment type="similarity">
    <text evidence="5">Belongs to the zinc-containing alcohol dehydrogenase family.</text>
</comment>
<dbReference type="InterPro" id="IPR013149">
    <property type="entry name" value="ADH-like_C"/>
</dbReference>
<protein>
    <recommendedName>
        <fullName evidence="6">Enoyl reductase (ER) domain-containing protein</fullName>
    </recommendedName>
</protein>
<dbReference type="InterPro" id="IPR013154">
    <property type="entry name" value="ADH-like_N"/>
</dbReference>
<dbReference type="GO" id="GO:0016616">
    <property type="term" value="F:oxidoreductase activity, acting on the CH-OH group of donors, NAD or NADP as acceptor"/>
    <property type="evidence" value="ECO:0007669"/>
    <property type="project" value="InterPro"/>
</dbReference>
<dbReference type="InterPro" id="IPR011032">
    <property type="entry name" value="GroES-like_sf"/>
</dbReference>
<dbReference type="PROSITE" id="PS00065">
    <property type="entry name" value="D_2_HYDROXYACID_DH_1"/>
    <property type="match status" value="1"/>
</dbReference>
<dbReference type="SUPFAM" id="SSF51735">
    <property type="entry name" value="NAD(P)-binding Rossmann-fold domains"/>
    <property type="match status" value="1"/>
</dbReference>
<dbReference type="Proteomes" id="UP000019478">
    <property type="component" value="Unassembled WGS sequence"/>
</dbReference>
<evidence type="ECO:0000256" key="3">
    <source>
        <dbReference type="ARBA" id="ARBA00022833"/>
    </source>
</evidence>
<reference evidence="7 8" key="1">
    <citation type="submission" date="2013-03" db="EMBL/GenBank/DDBJ databases">
        <title>The Genome Sequence of Capronia epimyces CBS 606.96.</title>
        <authorList>
            <consortium name="The Broad Institute Genomics Platform"/>
            <person name="Cuomo C."/>
            <person name="de Hoog S."/>
            <person name="Gorbushina A."/>
            <person name="Walker B."/>
            <person name="Young S.K."/>
            <person name="Zeng Q."/>
            <person name="Gargeya S."/>
            <person name="Fitzgerald M."/>
            <person name="Haas B."/>
            <person name="Abouelleil A."/>
            <person name="Allen A.W."/>
            <person name="Alvarado L."/>
            <person name="Arachchi H.M."/>
            <person name="Berlin A.M."/>
            <person name="Chapman S.B."/>
            <person name="Gainer-Dewar J."/>
            <person name="Goldberg J."/>
            <person name="Griggs A."/>
            <person name="Gujja S."/>
            <person name="Hansen M."/>
            <person name="Howarth C."/>
            <person name="Imamovic A."/>
            <person name="Ireland A."/>
            <person name="Larimer J."/>
            <person name="McCowan C."/>
            <person name="Murphy C."/>
            <person name="Pearson M."/>
            <person name="Poon T.W."/>
            <person name="Priest M."/>
            <person name="Roberts A."/>
            <person name="Saif S."/>
            <person name="Shea T."/>
            <person name="Sisk P."/>
            <person name="Sykes S."/>
            <person name="Wortman J."/>
            <person name="Nusbaum C."/>
            <person name="Birren B."/>
        </authorList>
    </citation>
    <scope>NUCLEOTIDE SEQUENCE [LARGE SCALE GENOMIC DNA]</scope>
    <source>
        <strain evidence="7 8">CBS 606.96</strain>
    </source>
</reference>
<evidence type="ECO:0000313" key="8">
    <source>
        <dbReference type="Proteomes" id="UP000019478"/>
    </source>
</evidence>
<dbReference type="Gene3D" id="3.90.180.10">
    <property type="entry name" value="Medium-chain alcohol dehydrogenases, catalytic domain"/>
    <property type="match status" value="1"/>
</dbReference>
<dbReference type="OrthoDB" id="1879366at2759"/>
<evidence type="ECO:0000256" key="1">
    <source>
        <dbReference type="ARBA" id="ARBA00001947"/>
    </source>
</evidence>
<accession>W9Y2F6</accession>
<dbReference type="GeneID" id="19167767"/>
<keyword evidence="3 5" id="KW-0862">Zinc</keyword>
<keyword evidence="2 5" id="KW-0479">Metal-binding</keyword>
<sequence length="346" mass="36853">MARPKQKLTYLAGAPDGTIHQKSAEREIRAVEVVIRVTHSGLCGTDVHDRTAGCGLGHEGVGIVDKVGSEVTAVAVGQRVGWGIQHASCGRCRECLTGYRQCCPESRGQKYGEREQGAFGDYVVKHQDFVFPIPDAIESKHAGPLNCAGITVYEALRVADTQPSDRVGVVGLGGLGHLAVMYARAMGCDVVVFSGTEAKRPDAMALGATEFCLLPPADKGAGAGAARDLPGGVNVNVNVMLLCGGTLPDFDIIMPLLARRATIVPLVIQTKPLVIPYMLLLLGGHRIIGSTEATRENHVQALRFAARHSIKPWIVEFPMNVEGLTTALAALESGKVRYRAVLSRET</sequence>
<dbReference type="InterPro" id="IPR047109">
    <property type="entry name" value="CAD-like"/>
</dbReference>
<dbReference type="eggNOG" id="KOG0023">
    <property type="taxonomic scope" value="Eukaryota"/>
</dbReference>
<dbReference type="GO" id="GO:0008270">
    <property type="term" value="F:zinc ion binding"/>
    <property type="evidence" value="ECO:0007669"/>
    <property type="project" value="InterPro"/>
</dbReference>
<dbReference type="InterPro" id="IPR002328">
    <property type="entry name" value="ADH_Zn_CS"/>
</dbReference>
<dbReference type="HOGENOM" id="CLU_026673_20_2_1"/>
<dbReference type="PANTHER" id="PTHR42683">
    <property type="entry name" value="ALDEHYDE REDUCTASE"/>
    <property type="match status" value="1"/>
</dbReference>
<evidence type="ECO:0000313" key="7">
    <source>
        <dbReference type="EMBL" id="EXJ86688.1"/>
    </source>
</evidence>
<dbReference type="Gene3D" id="3.40.50.720">
    <property type="entry name" value="NAD(P)-binding Rossmann-like Domain"/>
    <property type="match status" value="1"/>
</dbReference>
<dbReference type="EMBL" id="AMGY01000003">
    <property type="protein sequence ID" value="EXJ86688.1"/>
    <property type="molecule type" value="Genomic_DNA"/>
</dbReference>
<dbReference type="Pfam" id="PF00107">
    <property type="entry name" value="ADH_zinc_N"/>
    <property type="match status" value="1"/>
</dbReference>
<dbReference type="AlphaFoldDB" id="W9Y2F6"/>
<proteinExistence type="inferred from homology"/>
<dbReference type="Pfam" id="PF08240">
    <property type="entry name" value="ADH_N"/>
    <property type="match status" value="1"/>
</dbReference>
<evidence type="ECO:0000256" key="4">
    <source>
        <dbReference type="ARBA" id="ARBA00023002"/>
    </source>
</evidence>
<feature type="domain" description="Enoyl reductase (ER)" evidence="6">
    <location>
        <begin position="13"/>
        <end position="310"/>
    </location>
</feature>
<dbReference type="PROSITE" id="PS00059">
    <property type="entry name" value="ADH_ZINC"/>
    <property type="match status" value="1"/>
</dbReference>
<evidence type="ECO:0000256" key="2">
    <source>
        <dbReference type="ARBA" id="ARBA00022723"/>
    </source>
</evidence>
<comment type="caution">
    <text evidence="7">The sequence shown here is derived from an EMBL/GenBank/DDBJ whole genome shotgun (WGS) entry which is preliminary data.</text>
</comment>
<dbReference type="InterPro" id="IPR029752">
    <property type="entry name" value="D-isomer_DH_CS1"/>
</dbReference>